<dbReference type="SUPFAM" id="SSF54427">
    <property type="entry name" value="NTF2-like"/>
    <property type="match status" value="1"/>
</dbReference>
<dbReference type="InterPro" id="IPR032710">
    <property type="entry name" value="NTF2-like_dom_sf"/>
</dbReference>
<feature type="signal peptide" evidence="1">
    <location>
        <begin position="1"/>
        <end position="18"/>
    </location>
</feature>
<gene>
    <name evidence="2" type="ORF">M2650_04890</name>
</gene>
<comment type="caution">
    <text evidence="2">The sequence shown here is derived from an EMBL/GenBank/DDBJ whole genome shotgun (WGS) entry which is preliminary data.</text>
</comment>
<evidence type="ECO:0000256" key="1">
    <source>
        <dbReference type="SAM" id="SignalP"/>
    </source>
</evidence>
<sequence length="186" mass="20460">MRSYLLIVLLAVAPSVFAQTPPPTAKQPVTITVPAAAPKDVESIDAIVAALYDVISGPAGKARDWNRMRSLFIPGGRLMPTGVRPDGDVGIRLLEVNDFIATSGALMFEKGFTEIELARRVEKFGHIAHVFSTYEGKMEKDASVHLRGINSIQLMNDGSRWWVVSVFWEAERPGMPLPKEYLPNSP</sequence>
<name>A0ABT0MGK0_9GAMM</name>
<evidence type="ECO:0008006" key="4">
    <source>
        <dbReference type="Google" id="ProtNLM"/>
    </source>
</evidence>
<keyword evidence="3" id="KW-1185">Reference proteome</keyword>
<keyword evidence="1" id="KW-0732">Signal</keyword>
<feature type="chain" id="PRO_5046231136" description="Nuclear transport factor 2 family protein" evidence="1">
    <location>
        <begin position="19"/>
        <end position="186"/>
    </location>
</feature>
<accession>A0ABT0MGK0</accession>
<dbReference type="Proteomes" id="UP001431217">
    <property type="component" value="Unassembled WGS sequence"/>
</dbReference>
<reference evidence="2 3" key="1">
    <citation type="submission" date="2022-05" db="EMBL/GenBank/DDBJ databases">
        <title>Luteimonas sp. SX5, whole genome shotgun sequencing project.</title>
        <authorList>
            <person name="Zhao G."/>
            <person name="Shen L."/>
        </authorList>
    </citation>
    <scope>NUCLEOTIDE SEQUENCE [LARGE SCALE GENOMIC DNA]</scope>
    <source>
        <strain evidence="2 3">SX5</strain>
    </source>
</reference>
<dbReference type="Gene3D" id="3.10.450.50">
    <property type="match status" value="1"/>
</dbReference>
<protein>
    <recommendedName>
        <fullName evidence="4">Nuclear transport factor 2 family protein</fullName>
    </recommendedName>
</protein>
<evidence type="ECO:0000313" key="3">
    <source>
        <dbReference type="Proteomes" id="UP001431217"/>
    </source>
</evidence>
<proteinExistence type="predicted"/>
<dbReference type="RefSeq" id="WP_249471945.1">
    <property type="nucleotide sequence ID" value="NZ_JAMBEP010000001.1"/>
</dbReference>
<organism evidence="2 3">
    <name type="scientific">Luteimonas galliterrae</name>
    <dbReference type="NCBI Taxonomy" id="2940486"/>
    <lineage>
        <taxon>Bacteria</taxon>
        <taxon>Pseudomonadati</taxon>
        <taxon>Pseudomonadota</taxon>
        <taxon>Gammaproteobacteria</taxon>
        <taxon>Lysobacterales</taxon>
        <taxon>Lysobacteraceae</taxon>
        <taxon>Luteimonas</taxon>
    </lineage>
</organism>
<evidence type="ECO:0000313" key="2">
    <source>
        <dbReference type="EMBL" id="MCL1633978.1"/>
    </source>
</evidence>
<dbReference type="EMBL" id="JAMBEP010000001">
    <property type="protein sequence ID" value="MCL1633978.1"/>
    <property type="molecule type" value="Genomic_DNA"/>
</dbReference>